<evidence type="ECO:0000256" key="1">
    <source>
        <dbReference type="ARBA" id="ARBA00022679"/>
    </source>
</evidence>
<feature type="compositionally biased region" description="Polar residues" evidence="6">
    <location>
        <begin position="557"/>
        <end position="585"/>
    </location>
</feature>
<keyword evidence="4 5" id="KW-0067">ATP-binding</keyword>
<accession>A0ABX7NSK9</accession>
<feature type="region of interest" description="Disordered" evidence="6">
    <location>
        <begin position="311"/>
        <end position="352"/>
    </location>
</feature>
<dbReference type="Gene3D" id="1.10.510.10">
    <property type="entry name" value="Transferase(Phosphotransferase) domain 1"/>
    <property type="match status" value="1"/>
</dbReference>
<keyword evidence="1" id="KW-0808">Transferase</keyword>
<dbReference type="Pfam" id="PF00069">
    <property type="entry name" value="Pkinase"/>
    <property type="match status" value="1"/>
</dbReference>
<dbReference type="PANTHER" id="PTHR43289:SF6">
    <property type="entry name" value="SERINE_THREONINE-PROTEIN KINASE NEKL-3"/>
    <property type="match status" value="1"/>
</dbReference>
<evidence type="ECO:0000256" key="2">
    <source>
        <dbReference type="ARBA" id="ARBA00022741"/>
    </source>
</evidence>
<evidence type="ECO:0000259" key="8">
    <source>
        <dbReference type="PROSITE" id="PS50011"/>
    </source>
</evidence>
<evidence type="ECO:0000256" key="4">
    <source>
        <dbReference type="ARBA" id="ARBA00022840"/>
    </source>
</evidence>
<feature type="domain" description="Protein kinase" evidence="8">
    <location>
        <begin position="19"/>
        <end position="287"/>
    </location>
</feature>
<dbReference type="Gene3D" id="3.30.200.20">
    <property type="entry name" value="Phosphorylase Kinase, domain 1"/>
    <property type="match status" value="1"/>
</dbReference>
<gene>
    <name evidence="9" type="ORF">JY651_34865</name>
</gene>
<proteinExistence type="predicted"/>
<dbReference type="PROSITE" id="PS00107">
    <property type="entry name" value="PROTEIN_KINASE_ATP"/>
    <property type="match status" value="1"/>
</dbReference>
<evidence type="ECO:0000313" key="9">
    <source>
        <dbReference type="EMBL" id="QSQ20404.1"/>
    </source>
</evidence>
<evidence type="ECO:0000256" key="6">
    <source>
        <dbReference type="SAM" id="MobiDB-lite"/>
    </source>
</evidence>
<dbReference type="EMBL" id="CP071090">
    <property type="protein sequence ID" value="QSQ20404.1"/>
    <property type="molecule type" value="Genomic_DNA"/>
</dbReference>
<dbReference type="InterPro" id="IPR017441">
    <property type="entry name" value="Protein_kinase_ATP_BS"/>
</dbReference>
<feature type="transmembrane region" description="Helical" evidence="7">
    <location>
        <begin position="416"/>
        <end position="435"/>
    </location>
</feature>
<keyword evidence="7" id="KW-0472">Membrane</keyword>
<dbReference type="InterPro" id="IPR008271">
    <property type="entry name" value="Ser/Thr_kinase_AS"/>
</dbReference>
<dbReference type="PANTHER" id="PTHR43289">
    <property type="entry name" value="MITOGEN-ACTIVATED PROTEIN KINASE KINASE KINASE 20-RELATED"/>
    <property type="match status" value="1"/>
</dbReference>
<sequence length="670" mass="70741">MPPSVTRDIPLGTVLRATYEIVGVLGRGGMGTVFLANHLRLPGRQVAIKVLRSDGGLGKEVYVRFRREAEIASRLGHPNIVEVLDFDNLEDGSPFLVMECLRGQPLSRRLRRGALTLEEVYSICRQMGSALQAAHRAGIVHRDLKPGNVFLMPTEMGGVVVEHVKLLDFGISKIIDSQSINTQGGILLGTPQYMAPEQAQGHNQDVDPRTDIFAFGCMVYEMLARRLPFKDGPLPELIYRIVYDPPQPLASLVPGVPPHVVDAINRALEKKPQNRFPDVGAFIEELTGSPLQTLPPSALPVPALSVRPSQLETVGRKPEPPVGEPLPSRAATVSERHQLQSPASGMPGASAKRPVVNVPLHEVSTMTVEGLPMEGVPPGPDAQGTPPGGSTHVVRPDVGVAQGPAPFIETKRSRKGWWVAAAVLVFVGAVAMAVGPRLGLMGAKPTEQGAVPPTPNGVAQPGTVPAQPSQGRVPPAPNGVAPSGTVTAQPAQGGVPTAPNGVVPPAQPGTVQAGPATGVAPAQPGNVQAEPAQPGTALKEPVPGVAPAQPGTVQAEPRQTPTVPSQPMATPTPENSTTKPPSNARSPIDAAALADLVAAEKALARGDADETLHLVRRSQRVQVTGTSFSLLVRAHCLQKDLSNARTVWPRVPAWERTRVRQYCKQHDIAL</sequence>
<keyword evidence="2 5" id="KW-0547">Nucleotide-binding</keyword>
<dbReference type="RefSeq" id="WP_206721984.1">
    <property type="nucleotide sequence ID" value="NZ_CP071090.1"/>
</dbReference>
<dbReference type="InterPro" id="IPR000719">
    <property type="entry name" value="Prot_kinase_dom"/>
</dbReference>
<evidence type="ECO:0000313" key="10">
    <source>
        <dbReference type="Proteomes" id="UP000662747"/>
    </source>
</evidence>
<organism evidence="9 10">
    <name type="scientific">Pyxidicoccus parkwayensis</name>
    <dbReference type="NCBI Taxonomy" id="2813578"/>
    <lineage>
        <taxon>Bacteria</taxon>
        <taxon>Pseudomonadati</taxon>
        <taxon>Myxococcota</taxon>
        <taxon>Myxococcia</taxon>
        <taxon>Myxococcales</taxon>
        <taxon>Cystobacterineae</taxon>
        <taxon>Myxococcaceae</taxon>
        <taxon>Pyxidicoccus</taxon>
    </lineage>
</organism>
<keyword evidence="10" id="KW-1185">Reference proteome</keyword>
<keyword evidence="3 9" id="KW-0418">Kinase</keyword>
<dbReference type="PROSITE" id="PS00108">
    <property type="entry name" value="PROTEIN_KINASE_ST"/>
    <property type="match status" value="1"/>
</dbReference>
<dbReference type="SMART" id="SM00220">
    <property type="entry name" value="S_TKc"/>
    <property type="match status" value="1"/>
</dbReference>
<protein>
    <submittedName>
        <fullName evidence="9">Protein kinase</fullName>
    </submittedName>
</protein>
<dbReference type="Proteomes" id="UP000662747">
    <property type="component" value="Chromosome"/>
</dbReference>
<evidence type="ECO:0000256" key="3">
    <source>
        <dbReference type="ARBA" id="ARBA00022777"/>
    </source>
</evidence>
<dbReference type="PROSITE" id="PS50011">
    <property type="entry name" value="PROTEIN_KINASE_DOM"/>
    <property type="match status" value="1"/>
</dbReference>
<dbReference type="GO" id="GO:0016301">
    <property type="term" value="F:kinase activity"/>
    <property type="evidence" value="ECO:0007669"/>
    <property type="project" value="UniProtKB-KW"/>
</dbReference>
<feature type="region of interest" description="Disordered" evidence="6">
    <location>
        <begin position="445"/>
        <end position="585"/>
    </location>
</feature>
<dbReference type="CDD" id="cd14014">
    <property type="entry name" value="STKc_PknB_like"/>
    <property type="match status" value="1"/>
</dbReference>
<feature type="binding site" evidence="5">
    <location>
        <position position="49"/>
    </location>
    <ligand>
        <name>ATP</name>
        <dbReference type="ChEBI" id="CHEBI:30616"/>
    </ligand>
</feature>
<reference evidence="9 10" key="1">
    <citation type="submission" date="2021-02" db="EMBL/GenBank/DDBJ databases">
        <title>De Novo genome assembly of isolated myxobacteria.</title>
        <authorList>
            <person name="Stevens D.C."/>
        </authorList>
    </citation>
    <scope>NUCLEOTIDE SEQUENCE [LARGE SCALE GENOMIC DNA]</scope>
    <source>
        <strain evidence="10">SCPEA02</strain>
    </source>
</reference>
<keyword evidence="7" id="KW-1133">Transmembrane helix</keyword>
<dbReference type="SUPFAM" id="SSF56112">
    <property type="entry name" value="Protein kinase-like (PK-like)"/>
    <property type="match status" value="1"/>
</dbReference>
<evidence type="ECO:0000256" key="5">
    <source>
        <dbReference type="PROSITE-ProRule" id="PRU10141"/>
    </source>
</evidence>
<name>A0ABX7NSK9_9BACT</name>
<evidence type="ECO:0000256" key="7">
    <source>
        <dbReference type="SAM" id="Phobius"/>
    </source>
</evidence>
<keyword evidence="7" id="KW-0812">Transmembrane</keyword>
<dbReference type="InterPro" id="IPR011009">
    <property type="entry name" value="Kinase-like_dom_sf"/>
</dbReference>